<keyword evidence="1" id="KW-0732">Signal</keyword>
<dbReference type="Proteomes" id="UP001374579">
    <property type="component" value="Unassembled WGS sequence"/>
</dbReference>
<sequence>MHKSILVALVICAVLIVDSHGWRVRFRGRKIRRYLGEAAKKYVALKVVTAAAAAVGKRAAPCPEPLTPDQMNQIAAELQTTCLGLGVNVGVTGLNPTQLEAIFQDNDANADGVLKDTEISAFSESIQTVEACAAVEGARKK</sequence>
<comment type="caution">
    <text evidence="2">The sequence shown here is derived from an EMBL/GenBank/DDBJ whole genome shotgun (WGS) entry which is preliminary data.</text>
</comment>
<evidence type="ECO:0000313" key="3">
    <source>
        <dbReference type="Proteomes" id="UP001374579"/>
    </source>
</evidence>
<evidence type="ECO:0000313" key="2">
    <source>
        <dbReference type="EMBL" id="KAK7099432.1"/>
    </source>
</evidence>
<feature type="chain" id="PRO_5043023705" description="EF-hand domain-containing protein" evidence="1">
    <location>
        <begin position="22"/>
        <end position="141"/>
    </location>
</feature>
<proteinExistence type="predicted"/>
<keyword evidence="3" id="KW-1185">Reference proteome</keyword>
<organism evidence="2 3">
    <name type="scientific">Littorina saxatilis</name>
    <dbReference type="NCBI Taxonomy" id="31220"/>
    <lineage>
        <taxon>Eukaryota</taxon>
        <taxon>Metazoa</taxon>
        <taxon>Spiralia</taxon>
        <taxon>Lophotrochozoa</taxon>
        <taxon>Mollusca</taxon>
        <taxon>Gastropoda</taxon>
        <taxon>Caenogastropoda</taxon>
        <taxon>Littorinimorpha</taxon>
        <taxon>Littorinoidea</taxon>
        <taxon>Littorinidae</taxon>
        <taxon>Littorina</taxon>
    </lineage>
</organism>
<dbReference type="EMBL" id="JBAMIC010000012">
    <property type="protein sequence ID" value="KAK7099432.1"/>
    <property type="molecule type" value="Genomic_DNA"/>
</dbReference>
<feature type="signal peptide" evidence="1">
    <location>
        <begin position="1"/>
        <end position="21"/>
    </location>
</feature>
<protein>
    <recommendedName>
        <fullName evidence="4">EF-hand domain-containing protein</fullName>
    </recommendedName>
</protein>
<dbReference type="AlphaFoldDB" id="A0AAN9B5X5"/>
<reference evidence="2 3" key="1">
    <citation type="submission" date="2024-02" db="EMBL/GenBank/DDBJ databases">
        <title>Chromosome-scale genome assembly of the rough periwinkle Littorina saxatilis.</title>
        <authorList>
            <person name="De Jode A."/>
            <person name="Faria R."/>
            <person name="Formenti G."/>
            <person name="Sims Y."/>
            <person name="Smith T.P."/>
            <person name="Tracey A."/>
            <person name="Wood J.M.D."/>
            <person name="Zagrodzka Z.B."/>
            <person name="Johannesson K."/>
            <person name="Butlin R.K."/>
            <person name="Leder E.H."/>
        </authorList>
    </citation>
    <scope>NUCLEOTIDE SEQUENCE [LARGE SCALE GENOMIC DNA]</scope>
    <source>
        <strain evidence="2">Snail1</strain>
        <tissue evidence="2">Muscle</tissue>
    </source>
</reference>
<evidence type="ECO:0008006" key="4">
    <source>
        <dbReference type="Google" id="ProtNLM"/>
    </source>
</evidence>
<gene>
    <name evidence="2" type="ORF">V1264_003573</name>
</gene>
<name>A0AAN9B5X5_9CAEN</name>
<evidence type="ECO:0000256" key="1">
    <source>
        <dbReference type="SAM" id="SignalP"/>
    </source>
</evidence>
<accession>A0AAN9B5X5</accession>